<dbReference type="PANTHER" id="PTHR12197">
    <property type="entry name" value="HISTONE-LYSINE N-METHYLTRANSFERASE SMYD"/>
    <property type="match status" value="1"/>
</dbReference>
<dbReference type="Gene3D" id="2.170.270.10">
    <property type="entry name" value="SET domain"/>
    <property type="match status" value="1"/>
</dbReference>
<comment type="caution">
    <text evidence="1">The sequence shown here is derived from an EMBL/GenBank/DDBJ whole genome shotgun (WGS) entry which is preliminary data.</text>
</comment>
<accession>A0AAV5WL87</accession>
<dbReference type="InterPro" id="IPR046341">
    <property type="entry name" value="SET_dom_sf"/>
</dbReference>
<dbReference type="EMBL" id="BTSY01000006">
    <property type="protein sequence ID" value="GMT33046.1"/>
    <property type="molecule type" value="Genomic_DNA"/>
</dbReference>
<protein>
    <recommendedName>
        <fullName evidence="3">SET domain-containing protein</fullName>
    </recommendedName>
</protein>
<name>A0AAV5WL87_9BILA</name>
<reference evidence="1" key="1">
    <citation type="submission" date="2023-10" db="EMBL/GenBank/DDBJ databases">
        <title>Genome assembly of Pristionchus species.</title>
        <authorList>
            <person name="Yoshida K."/>
            <person name="Sommer R.J."/>
        </authorList>
    </citation>
    <scope>NUCLEOTIDE SEQUENCE</scope>
    <source>
        <strain evidence="1">RS5133</strain>
    </source>
</reference>
<evidence type="ECO:0008006" key="3">
    <source>
        <dbReference type="Google" id="ProtNLM"/>
    </source>
</evidence>
<gene>
    <name evidence="1" type="ORF">PFISCL1PPCAC_24343</name>
</gene>
<dbReference type="GO" id="GO:0005634">
    <property type="term" value="C:nucleus"/>
    <property type="evidence" value="ECO:0007669"/>
    <property type="project" value="TreeGrafter"/>
</dbReference>
<organism evidence="1 2">
    <name type="scientific">Pristionchus fissidentatus</name>
    <dbReference type="NCBI Taxonomy" id="1538716"/>
    <lineage>
        <taxon>Eukaryota</taxon>
        <taxon>Metazoa</taxon>
        <taxon>Ecdysozoa</taxon>
        <taxon>Nematoda</taxon>
        <taxon>Chromadorea</taxon>
        <taxon>Rhabditida</taxon>
        <taxon>Rhabditina</taxon>
        <taxon>Diplogasteromorpha</taxon>
        <taxon>Diplogasteroidea</taxon>
        <taxon>Neodiplogasteridae</taxon>
        <taxon>Pristionchus</taxon>
    </lineage>
</organism>
<feature type="non-terminal residue" evidence="1">
    <location>
        <position position="1"/>
    </location>
</feature>
<dbReference type="Proteomes" id="UP001432322">
    <property type="component" value="Unassembled WGS sequence"/>
</dbReference>
<evidence type="ECO:0000313" key="1">
    <source>
        <dbReference type="EMBL" id="GMT33046.1"/>
    </source>
</evidence>
<evidence type="ECO:0000313" key="2">
    <source>
        <dbReference type="Proteomes" id="UP001432322"/>
    </source>
</evidence>
<proteinExistence type="predicted"/>
<dbReference type="InterPro" id="IPR050869">
    <property type="entry name" value="H3K4_H4K5_MeTrfase"/>
</dbReference>
<dbReference type="PANTHER" id="PTHR12197:SF251">
    <property type="entry name" value="EG:BACR7C10.4 PROTEIN"/>
    <property type="match status" value="1"/>
</dbReference>
<keyword evidence="2" id="KW-1185">Reference proteome</keyword>
<sequence length="267" mass="30393">IPSVDARLIVRMLIRRKNGDEAKVKAFNGRTFNDLMHHCEEIRAVRIIHTFIKETVLTEVKYFVNSDLLVDDEELLKYFGKKKTNVYGVCGAISCEKVGSALYLGLSAHDHSCAPDAHIRIRGRAAVLRSPNVGQTYSDKLTVLYALEEMCKPTKQRRDGLKNWCFFCRCERCMDTEKDGYARSIKCHSCSDGICLVTDESTSLTCIKCSAVSQITVDEANRMNDEVLKNIEVLNRTKDYKRYAVFYKENAKILSKKNLPLAVLAYR</sequence>
<dbReference type="AlphaFoldDB" id="A0AAV5WL87"/>